<name>A0ABS7AQS9_9CLOT</name>
<comment type="caution">
    <text evidence="9">The sequence shown here is derived from an EMBL/GenBank/DDBJ whole genome shotgun (WGS) entry which is preliminary data.</text>
</comment>
<reference evidence="9 10" key="1">
    <citation type="submission" date="2021-07" db="EMBL/GenBank/DDBJ databases">
        <title>Clostridium weizhouense sp. nov., an anaerobic bacterium isolated from activated sludge of Petroleum wastewater.</title>
        <authorList>
            <person name="Li Q."/>
        </authorList>
    </citation>
    <scope>NUCLEOTIDE SEQUENCE [LARGE SCALE GENOMIC DNA]</scope>
    <source>
        <strain evidence="9 10">YB-6</strain>
    </source>
</reference>
<keyword evidence="1" id="KW-1003">Cell membrane</keyword>
<keyword evidence="6 8" id="KW-1133">Transmembrane helix</keyword>
<feature type="transmembrane region" description="Helical" evidence="8">
    <location>
        <begin position="161"/>
        <end position="180"/>
    </location>
</feature>
<dbReference type="Proteomes" id="UP001519921">
    <property type="component" value="Unassembled WGS sequence"/>
</dbReference>
<evidence type="ECO:0000256" key="1">
    <source>
        <dbReference type="ARBA" id="ARBA00022475"/>
    </source>
</evidence>
<protein>
    <submittedName>
        <fullName evidence="9">Accessory gene regulator B family protein</fullName>
    </submittedName>
</protein>
<gene>
    <name evidence="9" type="ORF">KYD98_11695</name>
</gene>
<evidence type="ECO:0000256" key="7">
    <source>
        <dbReference type="ARBA" id="ARBA00023136"/>
    </source>
</evidence>
<organism evidence="9 10">
    <name type="scientific">Clostridium weizhouense</name>
    <dbReference type="NCBI Taxonomy" id="2859781"/>
    <lineage>
        <taxon>Bacteria</taxon>
        <taxon>Bacillati</taxon>
        <taxon>Bacillota</taxon>
        <taxon>Clostridia</taxon>
        <taxon>Eubacteriales</taxon>
        <taxon>Clostridiaceae</taxon>
        <taxon>Clostridium</taxon>
    </lineage>
</organism>
<feature type="transmembrane region" description="Helical" evidence="8">
    <location>
        <begin position="138"/>
        <end position="155"/>
    </location>
</feature>
<evidence type="ECO:0000256" key="4">
    <source>
        <dbReference type="ARBA" id="ARBA00022692"/>
    </source>
</evidence>
<keyword evidence="2" id="KW-0673">Quorum sensing</keyword>
<feature type="transmembrane region" description="Helical" evidence="8">
    <location>
        <begin position="108"/>
        <end position="126"/>
    </location>
</feature>
<dbReference type="SMART" id="SM00793">
    <property type="entry name" value="AgrB"/>
    <property type="match status" value="1"/>
</dbReference>
<feature type="transmembrane region" description="Helical" evidence="8">
    <location>
        <begin position="42"/>
        <end position="68"/>
    </location>
</feature>
<evidence type="ECO:0000256" key="5">
    <source>
        <dbReference type="ARBA" id="ARBA00022801"/>
    </source>
</evidence>
<feature type="transmembrane region" description="Helical" evidence="8">
    <location>
        <begin position="80"/>
        <end position="102"/>
    </location>
</feature>
<evidence type="ECO:0000256" key="2">
    <source>
        <dbReference type="ARBA" id="ARBA00022654"/>
    </source>
</evidence>
<accession>A0ABS7AQS9</accession>
<evidence type="ECO:0000313" key="10">
    <source>
        <dbReference type="Proteomes" id="UP001519921"/>
    </source>
</evidence>
<dbReference type="Pfam" id="PF04647">
    <property type="entry name" value="AgrB"/>
    <property type="match status" value="1"/>
</dbReference>
<keyword evidence="3" id="KW-0645">Protease</keyword>
<sequence length="200" mass="22966">MLKTLSNLISEYLAKNNTALTKNDLLKIQYSLQVILGDLSKFLILFLIFLSLNELSIFLFSFIILISIRFFFGGIHCKTFSSCLICSVIYFLSILFFSNLPIKLHTNFYLLFLIFSIITTLIFAPCNNGKRPIKNKRLLKILSLISLTFWSILFFRLSNTKICNCIFLSIFLQILQVIILNIKGGISNAKICKSFFNSIN</sequence>
<evidence type="ECO:0000313" key="9">
    <source>
        <dbReference type="EMBL" id="MBW6410756.1"/>
    </source>
</evidence>
<dbReference type="InterPro" id="IPR006741">
    <property type="entry name" value="AgrB"/>
</dbReference>
<evidence type="ECO:0000256" key="3">
    <source>
        <dbReference type="ARBA" id="ARBA00022670"/>
    </source>
</evidence>
<evidence type="ECO:0000256" key="6">
    <source>
        <dbReference type="ARBA" id="ARBA00022989"/>
    </source>
</evidence>
<keyword evidence="4 8" id="KW-0812">Transmembrane</keyword>
<dbReference type="EMBL" id="JAHXPT010000009">
    <property type="protein sequence ID" value="MBW6410756.1"/>
    <property type="molecule type" value="Genomic_DNA"/>
</dbReference>
<keyword evidence="5" id="KW-0378">Hydrolase</keyword>
<evidence type="ECO:0000256" key="8">
    <source>
        <dbReference type="SAM" id="Phobius"/>
    </source>
</evidence>
<keyword evidence="10" id="KW-1185">Reference proteome</keyword>
<proteinExistence type="predicted"/>
<keyword evidence="7 8" id="KW-0472">Membrane</keyword>